<proteinExistence type="predicted"/>
<dbReference type="AlphaFoldDB" id="A0ABD1TYQ0"/>
<accession>A0ABD1TYQ0</accession>
<name>A0ABD1TYQ0_9LAMI</name>
<evidence type="ECO:0000313" key="2">
    <source>
        <dbReference type="Proteomes" id="UP001604336"/>
    </source>
</evidence>
<organism evidence="1 2">
    <name type="scientific">Abeliophyllum distichum</name>
    <dbReference type="NCBI Taxonomy" id="126358"/>
    <lineage>
        <taxon>Eukaryota</taxon>
        <taxon>Viridiplantae</taxon>
        <taxon>Streptophyta</taxon>
        <taxon>Embryophyta</taxon>
        <taxon>Tracheophyta</taxon>
        <taxon>Spermatophyta</taxon>
        <taxon>Magnoliopsida</taxon>
        <taxon>eudicotyledons</taxon>
        <taxon>Gunneridae</taxon>
        <taxon>Pentapetalae</taxon>
        <taxon>asterids</taxon>
        <taxon>lamiids</taxon>
        <taxon>Lamiales</taxon>
        <taxon>Oleaceae</taxon>
        <taxon>Forsythieae</taxon>
        <taxon>Abeliophyllum</taxon>
    </lineage>
</organism>
<sequence>MLGEERNRIAHGGQLKWARMMAESVQLQCQVGLRQLGRGPCANGERRRWMKPVSAVKVDESWLGMRAVIRDHIGLVIAACAERVRGSFSQKLRKFLLFTMASGLHRSMGCKLVWQNVMHNEGPKLIQSRLSLYALVLLYI</sequence>
<reference evidence="2" key="1">
    <citation type="submission" date="2024-07" db="EMBL/GenBank/DDBJ databases">
        <title>Two chromosome-level genome assemblies of Korean endemic species Abeliophyllum distichum and Forsythia ovata (Oleaceae).</title>
        <authorList>
            <person name="Jang H."/>
        </authorList>
    </citation>
    <scope>NUCLEOTIDE SEQUENCE [LARGE SCALE GENOMIC DNA]</scope>
</reference>
<comment type="caution">
    <text evidence="1">The sequence shown here is derived from an EMBL/GenBank/DDBJ whole genome shotgun (WGS) entry which is preliminary data.</text>
</comment>
<dbReference type="Proteomes" id="UP001604336">
    <property type="component" value="Unassembled WGS sequence"/>
</dbReference>
<dbReference type="EMBL" id="JBFOLK010000004">
    <property type="protein sequence ID" value="KAL2517851.1"/>
    <property type="molecule type" value="Genomic_DNA"/>
</dbReference>
<evidence type="ECO:0000313" key="1">
    <source>
        <dbReference type="EMBL" id="KAL2517851.1"/>
    </source>
</evidence>
<protein>
    <submittedName>
        <fullName evidence="1">Uncharacterized protein</fullName>
    </submittedName>
</protein>
<keyword evidence="2" id="KW-1185">Reference proteome</keyword>
<gene>
    <name evidence="1" type="ORF">Adt_14098</name>
</gene>